<evidence type="ECO:0000313" key="1">
    <source>
        <dbReference type="EMBL" id="GAG64706.1"/>
    </source>
</evidence>
<organism evidence="1">
    <name type="scientific">marine sediment metagenome</name>
    <dbReference type="NCBI Taxonomy" id="412755"/>
    <lineage>
        <taxon>unclassified sequences</taxon>
        <taxon>metagenomes</taxon>
        <taxon>ecological metagenomes</taxon>
    </lineage>
</organism>
<sequence length="249" mass="29439">MILTRINYYEHLHEPNYWEIRDVNLGYFNLIVGLNATGKTRLINIVTNFAKVLSKKTRKDGHWELEFKIWREEEINYKYELEIKKQIIQEEEISENGKVLLRRKKDKGEIFSKQSSKMIPFSPPKDELTLNVRRDVKEFPFLEDFIYWANNFHGYTFSGVRPNVIMVPGDSEALLENLHAVPYLFSKESQDEEMVNAIIKDFSHIGYPIEEIGVRIQEIPPHFRKVFMTMIKEKDLNCTTEQAQMSQGM</sequence>
<accession>X1AY61</accession>
<name>X1AY61_9ZZZZ</name>
<comment type="caution">
    <text evidence="1">The sequence shown here is derived from an EMBL/GenBank/DDBJ whole genome shotgun (WGS) entry which is preliminary data.</text>
</comment>
<gene>
    <name evidence="1" type="ORF">S01H4_14833</name>
</gene>
<reference evidence="1" key="1">
    <citation type="journal article" date="2014" name="Front. Microbiol.">
        <title>High frequency of phylogenetically diverse reductive dehalogenase-homologous genes in deep subseafloor sedimentary metagenomes.</title>
        <authorList>
            <person name="Kawai M."/>
            <person name="Futagami T."/>
            <person name="Toyoda A."/>
            <person name="Takaki Y."/>
            <person name="Nishi S."/>
            <person name="Hori S."/>
            <person name="Arai W."/>
            <person name="Tsubouchi T."/>
            <person name="Morono Y."/>
            <person name="Uchiyama I."/>
            <person name="Ito T."/>
            <person name="Fujiyama A."/>
            <person name="Inagaki F."/>
            <person name="Takami H."/>
        </authorList>
    </citation>
    <scope>NUCLEOTIDE SEQUENCE</scope>
    <source>
        <strain evidence="1">Expedition CK06-06</strain>
    </source>
</reference>
<dbReference type="AlphaFoldDB" id="X1AY61"/>
<protein>
    <recommendedName>
        <fullName evidence="2">ATPase AAA-type core domain-containing protein</fullName>
    </recommendedName>
</protein>
<feature type="non-terminal residue" evidence="1">
    <location>
        <position position="249"/>
    </location>
</feature>
<proteinExistence type="predicted"/>
<dbReference type="EMBL" id="BART01006500">
    <property type="protein sequence ID" value="GAG64706.1"/>
    <property type="molecule type" value="Genomic_DNA"/>
</dbReference>
<evidence type="ECO:0008006" key="2">
    <source>
        <dbReference type="Google" id="ProtNLM"/>
    </source>
</evidence>